<keyword evidence="2" id="KW-1185">Reference proteome</keyword>
<organism evidence="1 2">
    <name type="scientific">Aristaeella hokkaidonensis</name>
    <dbReference type="NCBI Taxonomy" id="3046382"/>
    <lineage>
        <taxon>Bacteria</taxon>
        <taxon>Bacillati</taxon>
        <taxon>Bacillota</taxon>
        <taxon>Clostridia</taxon>
        <taxon>Eubacteriales</taxon>
        <taxon>Aristaeellaceae</taxon>
        <taxon>Aristaeella</taxon>
    </lineage>
</organism>
<name>A0AC61N6A6_9FIRM</name>
<reference evidence="1" key="1">
    <citation type="submission" date="2021-01" db="EMBL/GenBank/DDBJ databases">
        <title>Complete genome sequence of Clostridiales bacterium R-7.</title>
        <authorList>
            <person name="Mahoney-Kurpe S.C."/>
            <person name="Palevich N."/>
            <person name="Koike S."/>
            <person name="Moon C.D."/>
            <person name="Attwood G.T."/>
        </authorList>
    </citation>
    <scope>NUCLEOTIDE SEQUENCE</scope>
    <source>
        <strain evidence="1">R-7</strain>
    </source>
</reference>
<evidence type="ECO:0000313" key="1">
    <source>
        <dbReference type="EMBL" id="QUC66011.1"/>
    </source>
</evidence>
<gene>
    <name evidence="1" type="ORF">JYE49_08995</name>
</gene>
<protein>
    <submittedName>
        <fullName evidence="1">Nucleoside phosphorylase</fullName>
    </submittedName>
</protein>
<dbReference type="EMBL" id="CP068393">
    <property type="protein sequence ID" value="QUC66011.1"/>
    <property type="molecule type" value="Genomic_DNA"/>
</dbReference>
<proteinExistence type="predicted"/>
<dbReference type="Proteomes" id="UP000682782">
    <property type="component" value="Chromosome"/>
</dbReference>
<evidence type="ECO:0000313" key="2">
    <source>
        <dbReference type="Proteomes" id="UP000682782"/>
    </source>
</evidence>
<accession>A0AC61N6A6</accession>
<sequence length="251" mass="27687">MITDSFDNQSQAIINPVRKENAPAVDACIVTFSHEIEKYVAENYASGEITSLWCATGRTPVYLIEKNGKRFAFYKTYVGAPITVGLMEDAAAEMACDRFILFGGAGCLNKEIAHGKVMVPTAAYRDEGTSYHYAPAADYVTVGKSDTVAEFMKTNGIPYVLGKTWTTDSFYRETRNNFEKRKADGCISVEMECAGAQAMCDFRGLELYPFFTSGDLLDAPEWDDRGKDYKNGGQHDVGHFSIALALADFIS</sequence>